<organism evidence="1">
    <name type="scientific">marine metagenome</name>
    <dbReference type="NCBI Taxonomy" id="408172"/>
    <lineage>
        <taxon>unclassified sequences</taxon>
        <taxon>metagenomes</taxon>
        <taxon>ecological metagenomes</taxon>
    </lineage>
</organism>
<dbReference type="InterPro" id="IPR002060">
    <property type="entry name" value="Squ/phyt_synthse"/>
</dbReference>
<dbReference type="Pfam" id="PF00494">
    <property type="entry name" value="SQS_PSY"/>
    <property type="match status" value="1"/>
</dbReference>
<sequence>MTATEELLGPILQNVSRSFYLTLRWLPPEVRQSIGLLYLLARTTDTIADTSLIPADKRMLKLRQFRDRIRSEGAPMPDFSHLAREQKNNGEKALLMHSPEIISLLEQTSAFDRGQIQLTLETITRGQEQDLERFGDGSKLKSLQTTEELDDYTYHVAGCVGEFWTHLTRHHCFPKAKLNDSQFLTLAIRFGKALQLINILRDLPEDLQKGRCYLPAVDLAAADLEPTDLLSPA</sequence>
<dbReference type="AlphaFoldDB" id="A0A382VGF3"/>
<reference evidence="1" key="1">
    <citation type="submission" date="2018-05" db="EMBL/GenBank/DDBJ databases">
        <authorList>
            <person name="Lanie J.A."/>
            <person name="Ng W.-L."/>
            <person name="Kazmierczak K.M."/>
            <person name="Andrzejewski T.M."/>
            <person name="Davidsen T.M."/>
            <person name="Wayne K.J."/>
            <person name="Tettelin H."/>
            <person name="Glass J.I."/>
            <person name="Rusch D."/>
            <person name="Podicherti R."/>
            <person name="Tsui H.-C.T."/>
            <person name="Winkler M.E."/>
        </authorList>
    </citation>
    <scope>NUCLEOTIDE SEQUENCE</scope>
</reference>
<evidence type="ECO:0008006" key="2">
    <source>
        <dbReference type="Google" id="ProtNLM"/>
    </source>
</evidence>
<protein>
    <recommendedName>
        <fullName evidence="2">Squalene/phytoene synthase</fullName>
    </recommendedName>
</protein>
<dbReference type="InterPro" id="IPR008949">
    <property type="entry name" value="Isoprenoid_synthase_dom_sf"/>
</dbReference>
<dbReference type="SFLD" id="SFLDS00005">
    <property type="entry name" value="Isoprenoid_Synthase_Type_I"/>
    <property type="match status" value="1"/>
</dbReference>
<dbReference type="Gene3D" id="1.10.600.10">
    <property type="entry name" value="Farnesyl Diphosphate Synthase"/>
    <property type="match status" value="1"/>
</dbReference>
<dbReference type="EMBL" id="UINC01151399">
    <property type="protein sequence ID" value="SVD44981.1"/>
    <property type="molecule type" value="Genomic_DNA"/>
</dbReference>
<dbReference type="SUPFAM" id="SSF48576">
    <property type="entry name" value="Terpenoid synthases"/>
    <property type="match status" value="1"/>
</dbReference>
<feature type="non-terminal residue" evidence="1">
    <location>
        <position position="233"/>
    </location>
</feature>
<proteinExistence type="predicted"/>
<evidence type="ECO:0000313" key="1">
    <source>
        <dbReference type="EMBL" id="SVD44981.1"/>
    </source>
</evidence>
<dbReference type="GO" id="GO:0016765">
    <property type="term" value="F:transferase activity, transferring alkyl or aryl (other than methyl) groups"/>
    <property type="evidence" value="ECO:0007669"/>
    <property type="project" value="UniProtKB-ARBA"/>
</dbReference>
<dbReference type="SFLD" id="SFLDG01018">
    <property type="entry name" value="Squalene/Phytoene_Synthase_Lik"/>
    <property type="match status" value="1"/>
</dbReference>
<accession>A0A382VGF3</accession>
<gene>
    <name evidence="1" type="ORF">METZ01_LOCUS397835</name>
</gene>
<dbReference type="PANTHER" id="PTHR31480">
    <property type="entry name" value="BIFUNCTIONAL LYCOPENE CYCLASE/PHYTOENE SYNTHASE"/>
    <property type="match status" value="1"/>
</dbReference>
<name>A0A382VGF3_9ZZZZ</name>